<dbReference type="Proteomes" id="UP000649345">
    <property type="component" value="Unassembled WGS sequence"/>
</dbReference>
<dbReference type="Pfam" id="PF01687">
    <property type="entry name" value="Flavokinase"/>
    <property type="match status" value="1"/>
</dbReference>
<evidence type="ECO:0000256" key="14">
    <source>
        <dbReference type="PIRNR" id="PIRNR004491"/>
    </source>
</evidence>
<evidence type="ECO:0000256" key="5">
    <source>
        <dbReference type="ARBA" id="ARBA00022679"/>
    </source>
</evidence>
<dbReference type="GO" id="GO:0009231">
    <property type="term" value="P:riboflavin biosynthetic process"/>
    <property type="evidence" value="ECO:0007669"/>
    <property type="project" value="InterPro"/>
</dbReference>
<dbReference type="EMBL" id="JACOOR010000004">
    <property type="protein sequence ID" value="MBC5659773.1"/>
    <property type="molecule type" value="Genomic_DNA"/>
</dbReference>
<comment type="pathway">
    <text evidence="2 14">Cofactor biosynthesis; FMN biosynthesis; FMN from riboflavin (ATP route): step 1/1.</text>
</comment>
<evidence type="ECO:0000313" key="17">
    <source>
        <dbReference type="Proteomes" id="UP000649345"/>
    </source>
</evidence>
<dbReference type="CDD" id="cd02064">
    <property type="entry name" value="FAD_synthetase_N"/>
    <property type="match status" value="1"/>
</dbReference>
<evidence type="ECO:0000256" key="11">
    <source>
        <dbReference type="ARBA" id="ARBA00023268"/>
    </source>
</evidence>
<dbReference type="InterPro" id="IPR014729">
    <property type="entry name" value="Rossmann-like_a/b/a_fold"/>
</dbReference>
<evidence type="ECO:0000313" key="16">
    <source>
        <dbReference type="EMBL" id="MBC5659773.1"/>
    </source>
</evidence>
<evidence type="ECO:0000256" key="10">
    <source>
        <dbReference type="ARBA" id="ARBA00022840"/>
    </source>
</evidence>
<dbReference type="GO" id="GO:0003919">
    <property type="term" value="F:FMN adenylyltransferase activity"/>
    <property type="evidence" value="ECO:0007669"/>
    <property type="project" value="UniProtKB-UniRule"/>
</dbReference>
<evidence type="ECO:0000256" key="12">
    <source>
        <dbReference type="ARBA" id="ARBA00047880"/>
    </source>
</evidence>
<keyword evidence="7 14" id="KW-0547">Nucleotide-binding</keyword>
<dbReference type="EC" id="2.7.7.2" evidence="14"/>
<comment type="similarity">
    <text evidence="14">Belongs to the ribF family.</text>
</comment>
<feature type="domain" description="Riboflavin kinase" evidence="15">
    <location>
        <begin position="172"/>
        <end position="297"/>
    </location>
</feature>
<dbReference type="GO" id="GO:0008531">
    <property type="term" value="F:riboflavin kinase activity"/>
    <property type="evidence" value="ECO:0007669"/>
    <property type="project" value="UniProtKB-UniRule"/>
</dbReference>
<proteinExistence type="inferred from homology"/>
<evidence type="ECO:0000256" key="6">
    <source>
        <dbReference type="ARBA" id="ARBA00022695"/>
    </source>
</evidence>
<dbReference type="NCBIfam" id="NF004162">
    <property type="entry name" value="PRK05627.1-5"/>
    <property type="match status" value="1"/>
</dbReference>
<dbReference type="SUPFAM" id="SSF52374">
    <property type="entry name" value="Nucleotidylyl transferase"/>
    <property type="match status" value="1"/>
</dbReference>
<dbReference type="InterPro" id="IPR023468">
    <property type="entry name" value="Riboflavin_kinase"/>
</dbReference>
<evidence type="ECO:0000256" key="13">
    <source>
        <dbReference type="ARBA" id="ARBA00049494"/>
    </source>
</evidence>
<evidence type="ECO:0000259" key="15">
    <source>
        <dbReference type="SMART" id="SM00904"/>
    </source>
</evidence>
<keyword evidence="6 14" id="KW-0548">Nucleotidyltransferase</keyword>
<keyword evidence="4 14" id="KW-0288">FMN</keyword>
<dbReference type="InterPro" id="IPR015865">
    <property type="entry name" value="Riboflavin_kinase_bac/euk"/>
</dbReference>
<dbReference type="GO" id="GO:0006747">
    <property type="term" value="P:FAD biosynthetic process"/>
    <property type="evidence" value="ECO:0007669"/>
    <property type="project" value="UniProtKB-UniRule"/>
</dbReference>
<dbReference type="EC" id="2.7.1.26" evidence="14"/>
<dbReference type="Gene3D" id="2.40.30.30">
    <property type="entry name" value="Riboflavin kinase-like"/>
    <property type="match status" value="1"/>
</dbReference>
<keyword evidence="3 14" id="KW-0285">Flavoprotein</keyword>
<gene>
    <name evidence="16" type="ORF">H8S44_08320</name>
</gene>
<reference evidence="16" key="1">
    <citation type="submission" date="2020-08" db="EMBL/GenBank/DDBJ databases">
        <title>Genome public.</title>
        <authorList>
            <person name="Liu C."/>
            <person name="Sun Q."/>
        </authorList>
    </citation>
    <scope>NUCLEOTIDE SEQUENCE</scope>
    <source>
        <strain evidence="16">NSJ-68</strain>
    </source>
</reference>
<comment type="catalytic activity">
    <reaction evidence="12 14">
        <text>riboflavin + ATP = FMN + ADP + H(+)</text>
        <dbReference type="Rhea" id="RHEA:14357"/>
        <dbReference type="ChEBI" id="CHEBI:15378"/>
        <dbReference type="ChEBI" id="CHEBI:30616"/>
        <dbReference type="ChEBI" id="CHEBI:57986"/>
        <dbReference type="ChEBI" id="CHEBI:58210"/>
        <dbReference type="ChEBI" id="CHEBI:456216"/>
        <dbReference type="EC" id="2.7.1.26"/>
    </reaction>
</comment>
<organism evidence="16 17">
    <name type="scientific">Anaerosacchariphilus hominis</name>
    <dbReference type="NCBI Taxonomy" id="2763017"/>
    <lineage>
        <taxon>Bacteria</taxon>
        <taxon>Bacillati</taxon>
        <taxon>Bacillota</taxon>
        <taxon>Clostridia</taxon>
        <taxon>Lachnospirales</taxon>
        <taxon>Lachnospiraceae</taxon>
        <taxon>Anaerosacchariphilus</taxon>
    </lineage>
</organism>
<dbReference type="RefSeq" id="WP_186872077.1">
    <property type="nucleotide sequence ID" value="NZ_JACOOR010000004.1"/>
</dbReference>
<dbReference type="InterPro" id="IPR015864">
    <property type="entry name" value="FAD_synthase"/>
</dbReference>
<name>A0A923LCI6_9FIRM</name>
<dbReference type="Gene3D" id="3.40.50.620">
    <property type="entry name" value="HUPs"/>
    <property type="match status" value="1"/>
</dbReference>
<keyword evidence="5 14" id="KW-0808">Transferase</keyword>
<comment type="catalytic activity">
    <reaction evidence="13 14">
        <text>FMN + ATP + H(+) = FAD + diphosphate</text>
        <dbReference type="Rhea" id="RHEA:17237"/>
        <dbReference type="ChEBI" id="CHEBI:15378"/>
        <dbReference type="ChEBI" id="CHEBI:30616"/>
        <dbReference type="ChEBI" id="CHEBI:33019"/>
        <dbReference type="ChEBI" id="CHEBI:57692"/>
        <dbReference type="ChEBI" id="CHEBI:58210"/>
        <dbReference type="EC" id="2.7.7.2"/>
    </reaction>
</comment>
<evidence type="ECO:0000256" key="1">
    <source>
        <dbReference type="ARBA" id="ARBA00004726"/>
    </source>
</evidence>
<keyword evidence="8 14" id="KW-0418">Kinase</keyword>
<comment type="caution">
    <text evidence="16">The sequence shown here is derived from an EMBL/GenBank/DDBJ whole genome shotgun (WGS) entry which is preliminary data.</text>
</comment>
<dbReference type="PIRSF" id="PIRSF004491">
    <property type="entry name" value="FAD_Synth"/>
    <property type="match status" value="1"/>
</dbReference>
<dbReference type="InterPro" id="IPR002606">
    <property type="entry name" value="Riboflavin_kinase_bac"/>
</dbReference>
<evidence type="ECO:0000256" key="9">
    <source>
        <dbReference type="ARBA" id="ARBA00022827"/>
    </source>
</evidence>
<comment type="pathway">
    <text evidence="1 14">Cofactor biosynthesis; FAD biosynthesis; FAD from FMN: step 1/1.</text>
</comment>
<keyword evidence="9 14" id="KW-0274">FAD</keyword>
<keyword evidence="10 14" id="KW-0067">ATP-binding</keyword>
<dbReference type="GO" id="GO:0009398">
    <property type="term" value="P:FMN biosynthetic process"/>
    <property type="evidence" value="ECO:0007669"/>
    <property type="project" value="UniProtKB-UniRule"/>
</dbReference>
<dbReference type="NCBIfam" id="TIGR00083">
    <property type="entry name" value="ribF"/>
    <property type="match status" value="1"/>
</dbReference>
<dbReference type="Pfam" id="PF06574">
    <property type="entry name" value="FAD_syn"/>
    <property type="match status" value="1"/>
</dbReference>
<dbReference type="AlphaFoldDB" id="A0A923LCI6"/>
<protein>
    <recommendedName>
        <fullName evidence="14">Riboflavin biosynthesis protein</fullName>
    </recommendedName>
    <domain>
        <recommendedName>
            <fullName evidence="14">Riboflavin kinase</fullName>
            <ecNumber evidence="14">2.7.1.26</ecNumber>
        </recommendedName>
        <alternativeName>
            <fullName evidence="14">Flavokinase</fullName>
        </alternativeName>
    </domain>
    <domain>
        <recommendedName>
            <fullName evidence="14">FMN adenylyltransferase</fullName>
            <ecNumber evidence="14">2.7.7.2</ecNumber>
        </recommendedName>
        <alternativeName>
            <fullName evidence="14">FAD pyrophosphorylase</fullName>
        </alternativeName>
        <alternativeName>
            <fullName evidence="14">FAD synthase</fullName>
        </alternativeName>
    </domain>
</protein>
<evidence type="ECO:0000256" key="3">
    <source>
        <dbReference type="ARBA" id="ARBA00022630"/>
    </source>
</evidence>
<evidence type="ECO:0000256" key="2">
    <source>
        <dbReference type="ARBA" id="ARBA00005201"/>
    </source>
</evidence>
<evidence type="ECO:0000256" key="4">
    <source>
        <dbReference type="ARBA" id="ARBA00022643"/>
    </source>
</evidence>
<dbReference type="InterPro" id="IPR023465">
    <property type="entry name" value="Riboflavin_kinase_dom_sf"/>
</dbReference>
<evidence type="ECO:0000256" key="7">
    <source>
        <dbReference type="ARBA" id="ARBA00022741"/>
    </source>
</evidence>
<accession>A0A923LCI6</accession>
<dbReference type="PANTHER" id="PTHR22749">
    <property type="entry name" value="RIBOFLAVIN KINASE/FMN ADENYLYLTRANSFERASE"/>
    <property type="match status" value="1"/>
</dbReference>
<evidence type="ECO:0000256" key="8">
    <source>
        <dbReference type="ARBA" id="ARBA00022777"/>
    </source>
</evidence>
<keyword evidence="11" id="KW-0511">Multifunctional enzyme</keyword>
<dbReference type="GO" id="GO:0005524">
    <property type="term" value="F:ATP binding"/>
    <property type="evidence" value="ECO:0007669"/>
    <property type="project" value="UniProtKB-UniRule"/>
</dbReference>
<dbReference type="PANTHER" id="PTHR22749:SF6">
    <property type="entry name" value="RIBOFLAVIN KINASE"/>
    <property type="match status" value="1"/>
</dbReference>
<dbReference type="SMART" id="SM00904">
    <property type="entry name" value="Flavokinase"/>
    <property type="match status" value="1"/>
</dbReference>
<dbReference type="SUPFAM" id="SSF82114">
    <property type="entry name" value="Riboflavin kinase-like"/>
    <property type="match status" value="1"/>
</dbReference>
<keyword evidence="17" id="KW-1185">Reference proteome</keyword>
<sequence length="302" mass="34193">MILITGTTEFQTEEATAISLGKFDGIHQGHQLLVDRILKKKEEGLKSLIFTFDFGERPTLLLPEERRELLSRQGVDYLVECPFVDAVSHMEAENFVREILVKRLHVKYLAVGTDFHFGHNRKGSYRLLEEMSGECGFQVEVVEKACYQGEEISSSRIRRELEQGHMELVNQLLGYSYGVSGEVLHGRQIGRTLGLPTINLQPEARKLLPPNGVYATRTRIAGETFEGITNIGYKPTVGGETRKGVETYLFDLDRNLYGEQVTVSFYGFERPESKFASLEALKARIEQDVLWGRTYFGDGMEG</sequence>